<evidence type="ECO:0000256" key="2">
    <source>
        <dbReference type="ARBA" id="ARBA00022692"/>
    </source>
</evidence>
<comment type="subcellular location">
    <subcellularLocation>
        <location evidence="1">Membrane</location>
        <topology evidence="1">Multi-pass membrane protein</topology>
    </subcellularLocation>
</comment>
<dbReference type="SUPFAM" id="SSF103481">
    <property type="entry name" value="Multidrug resistance efflux transporter EmrE"/>
    <property type="match status" value="2"/>
</dbReference>
<keyword evidence="9" id="KW-1185">Reference proteome</keyword>
<reference evidence="8" key="1">
    <citation type="submission" date="2023-06" db="EMBL/GenBank/DDBJ databases">
        <title>Genome-scale phylogeny and comparative genomics of the fungal order Sordariales.</title>
        <authorList>
            <consortium name="Lawrence Berkeley National Laboratory"/>
            <person name="Hensen N."/>
            <person name="Bonometti L."/>
            <person name="Westerberg I."/>
            <person name="Brannstrom I.O."/>
            <person name="Guillou S."/>
            <person name="Cros-Aarteil S."/>
            <person name="Calhoun S."/>
            <person name="Haridas S."/>
            <person name="Kuo A."/>
            <person name="Mondo S."/>
            <person name="Pangilinan J."/>
            <person name="Riley R."/>
            <person name="Labutti K."/>
            <person name="Andreopoulos B."/>
            <person name="Lipzen A."/>
            <person name="Chen C."/>
            <person name="Yanf M."/>
            <person name="Daum C."/>
            <person name="Ng V."/>
            <person name="Clum A."/>
            <person name="Steindorff A."/>
            <person name="Ohm R."/>
            <person name="Martin F."/>
            <person name="Silar P."/>
            <person name="Natvig D."/>
            <person name="Lalanne C."/>
            <person name="Gautier V."/>
            <person name="Ament-Velasquez S.L."/>
            <person name="Kruys A."/>
            <person name="Hutchinson M.I."/>
            <person name="Powell A.J."/>
            <person name="Barry K."/>
            <person name="Miller A.N."/>
            <person name="Grigoriev I.V."/>
            <person name="Debuchy R."/>
            <person name="Gladieux P."/>
            <person name="Thoren M.H."/>
            <person name="Johannesson H."/>
        </authorList>
    </citation>
    <scope>NUCLEOTIDE SEQUENCE</scope>
    <source>
        <strain evidence="8">CBS 540.89</strain>
    </source>
</reference>
<evidence type="ECO:0000256" key="4">
    <source>
        <dbReference type="ARBA" id="ARBA00023136"/>
    </source>
</evidence>
<evidence type="ECO:0000256" key="6">
    <source>
        <dbReference type="SAM" id="Phobius"/>
    </source>
</evidence>
<feature type="transmembrane region" description="Helical" evidence="6">
    <location>
        <begin position="122"/>
        <end position="147"/>
    </location>
</feature>
<dbReference type="PANTHER" id="PTHR22911:SF6">
    <property type="entry name" value="SOLUTE CARRIER FAMILY 35 MEMBER G1"/>
    <property type="match status" value="1"/>
</dbReference>
<dbReference type="EMBL" id="JAUKTV010000003">
    <property type="protein sequence ID" value="KAK0741878.1"/>
    <property type="molecule type" value="Genomic_DNA"/>
</dbReference>
<evidence type="ECO:0000256" key="5">
    <source>
        <dbReference type="SAM" id="MobiDB-lite"/>
    </source>
</evidence>
<dbReference type="Pfam" id="PF00892">
    <property type="entry name" value="EamA"/>
    <property type="match status" value="1"/>
</dbReference>
<name>A0AA40EM70_9PEZI</name>
<evidence type="ECO:0000256" key="1">
    <source>
        <dbReference type="ARBA" id="ARBA00004141"/>
    </source>
</evidence>
<keyword evidence="4 6" id="KW-0472">Membrane</keyword>
<dbReference type="InterPro" id="IPR000620">
    <property type="entry name" value="EamA_dom"/>
</dbReference>
<accession>A0AA40EM70</accession>
<feature type="compositionally biased region" description="Basic and acidic residues" evidence="5">
    <location>
        <begin position="239"/>
        <end position="259"/>
    </location>
</feature>
<feature type="compositionally biased region" description="Acidic residues" evidence="5">
    <location>
        <begin position="265"/>
        <end position="277"/>
    </location>
</feature>
<protein>
    <recommendedName>
        <fullName evidence="7">EamA domain-containing protein</fullName>
    </recommendedName>
</protein>
<evidence type="ECO:0000256" key="3">
    <source>
        <dbReference type="ARBA" id="ARBA00022989"/>
    </source>
</evidence>
<keyword evidence="2 6" id="KW-0812">Transmembrane</keyword>
<evidence type="ECO:0000313" key="8">
    <source>
        <dbReference type="EMBL" id="KAK0741878.1"/>
    </source>
</evidence>
<proteinExistence type="predicted"/>
<feature type="transmembrane region" description="Helical" evidence="6">
    <location>
        <begin position="6"/>
        <end position="32"/>
    </location>
</feature>
<feature type="transmembrane region" description="Helical" evidence="6">
    <location>
        <begin position="159"/>
        <end position="179"/>
    </location>
</feature>
<dbReference type="GO" id="GO:0016020">
    <property type="term" value="C:membrane"/>
    <property type="evidence" value="ECO:0007669"/>
    <property type="project" value="UniProtKB-SubCell"/>
</dbReference>
<feature type="domain" description="EamA" evidence="7">
    <location>
        <begin position="91"/>
        <end position="231"/>
    </location>
</feature>
<feature type="transmembrane region" description="Helical" evidence="6">
    <location>
        <begin position="216"/>
        <end position="234"/>
    </location>
</feature>
<dbReference type="Proteomes" id="UP001172159">
    <property type="component" value="Unassembled WGS sequence"/>
</dbReference>
<gene>
    <name evidence="8" type="ORF">B0T21DRAFT_360281</name>
</gene>
<comment type="caution">
    <text evidence="8">The sequence shown here is derived from an EMBL/GenBank/DDBJ whole genome shotgun (WGS) entry which is preliminary data.</text>
</comment>
<feature type="region of interest" description="Disordered" evidence="5">
    <location>
        <begin position="60"/>
        <end position="83"/>
    </location>
</feature>
<organism evidence="8 9">
    <name type="scientific">Apiosordaria backusii</name>
    <dbReference type="NCBI Taxonomy" id="314023"/>
    <lineage>
        <taxon>Eukaryota</taxon>
        <taxon>Fungi</taxon>
        <taxon>Dikarya</taxon>
        <taxon>Ascomycota</taxon>
        <taxon>Pezizomycotina</taxon>
        <taxon>Sordariomycetes</taxon>
        <taxon>Sordariomycetidae</taxon>
        <taxon>Sordariales</taxon>
        <taxon>Lasiosphaeriaceae</taxon>
        <taxon>Apiosordaria</taxon>
    </lineage>
</organism>
<keyword evidence="3 6" id="KW-1133">Transmembrane helix</keyword>
<feature type="non-terminal residue" evidence="8">
    <location>
        <position position="285"/>
    </location>
</feature>
<dbReference type="AlphaFoldDB" id="A0AA40EM70"/>
<dbReference type="InterPro" id="IPR037185">
    <property type="entry name" value="EmrE-like"/>
</dbReference>
<evidence type="ECO:0000313" key="9">
    <source>
        <dbReference type="Proteomes" id="UP001172159"/>
    </source>
</evidence>
<dbReference type="PANTHER" id="PTHR22911">
    <property type="entry name" value="ACYL-MALONYL CONDENSING ENZYME-RELATED"/>
    <property type="match status" value="1"/>
</dbReference>
<feature type="transmembrane region" description="Helical" evidence="6">
    <location>
        <begin position="44"/>
        <end position="62"/>
    </location>
</feature>
<evidence type="ECO:0000259" key="7">
    <source>
        <dbReference type="Pfam" id="PF00892"/>
    </source>
</evidence>
<feature type="transmembrane region" description="Helical" evidence="6">
    <location>
        <begin position="90"/>
        <end position="110"/>
    </location>
</feature>
<sequence length="285" mass="30599">MWYSMMYLPLAEATVITFLAPSVAGYICHLLLKDPFTRKEQIASFIALFGVVLIAKPTSLFSSDSSSPPPPSEEGSHRPPGDDATPTQRLFAILVALLGVLGAAGAYSTIRWIGKRTHPLITVNYFSVFSTIVSTAALIICPLLDIGQPAIRFGFPASWYQWFLLGSLGICGFGLQFLLTAGLAGEKSNRATAMVYTHMLFAAGFDRWVFGHRMGIMSVMGCALILGGAMWAALGKKKVEGEGSKEQDVEGGDGTRGEEGVPMLEGEDTSSGEEEGSIEMGRMRS</sequence>
<feature type="region of interest" description="Disordered" evidence="5">
    <location>
        <begin position="239"/>
        <end position="285"/>
    </location>
</feature>